<organism evidence="1 2">
    <name type="scientific">Mesopusillimonas faecipullorum</name>
    <dbReference type="NCBI Taxonomy" id="2755040"/>
    <lineage>
        <taxon>Bacteria</taxon>
        <taxon>Pseudomonadati</taxon>
        <taxon>Pseudomonadota</taxon>
        <taxon>Betaproteobacteria</taxon>
        <taxon>Burkholderiales</taxon>
        <taxon>Alcaligenaceae</taxon>
        <taxon>Mesopusillimonas</taxon>
    </lineage>
</organism>
<dbReference type="RefSeq" id="WP_226952618.1">
    <property type="nucleotide sequence ID" value="NZ_JACDXW010000001.1"/>
</dbReference>
<evidence type="ECO:0000313" key="2">
    <source>
        <dbReference type="Proteomes" id="UP000776983"/>
    </source>
</evidence>
<evidence type="ECO:0000313" key="1">
    <source>
        <dbReference type="EMBL" id="MCB5362380.1"/>
    </source>
</evidence>
<dbReference type="Proteomes" id="UP000776983">
    <property type="component" value="Unassembled WGS sequence"/>
</dbReference>
<protein>
    <submittedName>
        <fullName evidence="1">Uncharacterized protein</fullName>
    </submittedName>
</protein>
<gene>
    <name evidence="1" type="ORF">H0484_01235</name>
</gene>
<sequence>MKWINSILGGVAAVLLVVGAEAAGTYTPGSRISADELGQLIDLPTYNVGKQSYRLLPQKGVDGASLLVDSRGLVVSSANEILVTGASEAEIRSGTTTGPAPASIQYSPATGIALVRYADFPTAVAAMAPLQQSLPEASVRLAISRGKARAY</sequence>
<comment type="caution">
    <text evidence="1">The sequence shown here is derived from an EMBL/GenBank/DDBJ whole genome shotgun (WGS) entry which is preliminary data.</text>
</comment>
<reference evidence="1 2" key="1">
    <citation type="submission" date="2020-07" db="EMBL/GenBank/DDBJ databases">
        <title>Pusillimonas sp. nov., isolated from poultry manure in Taiwan.</title>
        <authorList>
            <person name="Lin S.-Y."/>
            <person name="Tang Y.-S."/>
            <person name="Young C.-C."/>
        </authorList>
    </citation>
    <scope>NUCLEOTIDE SEQUENCE [LARGE SCALE GENOMIC DNA]</scope>
    <source>
        <strain evidence="1 2">CC-YST705</strain>
    </source>
</reference>
<dbReference type="EMBL" id="JACDXW010000001">
    <property type="protein sequence ID" value="MCB5362380.1"/>
    <property type="molecule type" value="Genomic_DNA"/>
</dbReference>
<keyword evidence="2" id="KW-1185">Reference proteome</keyword>
<name>A0ABS8C8N1_9BURK</name>
<proteinExistence type="predicted"/>
<accession>A0ABS8C8N1</accession>